<comment type="caution">
    <text evidence="1">The sequence shown here is derived from an EMBL/GenBank/DDBJ whole genome shotgun (WGS) entry which is preliminary data.</text>
</comment>
<evidence type="ECO:0000313" key="1">
    <source>
        <dbReference type="EMBL" id="PTN08013.1"/>
    </source>
</evidence>
<protein>
    <submittedName>
        <fullName evidence="1">Uncharacterized protein</fullName>
    </submittedName>
</protein>
<keyword evidence="2" id="KW-1185">Reference proteome</keyword>
<dbReference type="OrthoDB" id="893100at2"/>
<name>A0A2T5C0G4_9BACT</name>
<reference evidence="1 2" key="1">
    <citation type="submission" date="2018-04" db="EMBL/GenBank/DDBJ databases">
        <title>Genomic Encyclopedia of Archaeal and Bacterial Type Strains, Phase II (KMG-II): from individual species to whole genera.</title>
        <authorList>
            <person name="Goeker M."/>
        </authorList>
    </citation>
    <scope>NUCLEOTIDE SEQUENCE [LARGE SCALE GENOMIC DNA]</scope>
    <source>
        <strain evidence="1 2">DSM 28823</strain>
    </source>
</reference>
<dbReference type="Proteomes" id="UP000243525">
    <property type="component" value="Unassembled WGS sequence"/>
</dbReference>
<proteinExistence type="predicted"/>
<sequence length="160" mass="18401">MNRLNEIENHPLYLKGKEIYGLASRIVDLIPDDDEKLSFTKQEILTNALLLMVKVAGAEAGALYDIKMESATIIRKAAHTLLLQYHQLKLNGFEEAEYYQMVRDLIEEYRLLFVDWVAGFDPTNYVVDRWGLFNPPGVGPNDKSPDDDIPFNIDDFEFDD</sequence>
<dbReference type="AlphaFoldDB" id="A0A2T5C0G4"/>
<dbReference type="RefSeq" id="WP_107822744.1">
    <property type="nucleotide sequence ID" value="NZ_OY782574.1"/>
</dbReference>
<evidence type="ECO:0000313" key="2">
    <source>
        <dbReference type="Proteomes" id="UP000243525"/>
    </source>
</evidence>
<organism evidence="1 2">
    <name type="scientific">Mangrovibacterium marinum</name>
    <dbReference type="NCBI Taxonomy" id="1639118"/>
    <lineage>
        <taxon>Bacteria</taxon>
        <taxon>Pseudomonadati</taxon>
        <taxon>Bacteroidota</taxon>
        <taxon>Bacteroidia</taxon>
        <taxon>Marinilabiliales</taxon>
        <taxon>Prolixibacteraceae</taxon>
        <taxon>Mangrovibacterium</taxon>
    </lineage>
</organism>
<gene>
    <name evidence="1" type="ORF">C8N47_11153</name>
</gene>
<dbReference type="EMBL" id="QAAD01000011">
    <property type="protein sequence ID" value="PTN08013.1"/>
    <property type="molecule type" value="Genomic_DNA"/>
</dbReference>
<accession>A0A2T5C0G4</accession>